<dbReference type="EMBL" id="CP003280">
    <property type="protein sequence ID" value="AFL81277.1"/>
    <property type="molecule type" value="Genomic_DNA"/>
</dbReference>
<dbReference type="STRING" id="746697.Aeqsu_1798"/>
<protein>
    <recommendedName>
        <fullName evidence="3">Lipoprotein</fullName>
    </recommendedName>
</protein>
<dbReference type="AlphaFoldDB" id="I3YWA9"/>
<dbReference type="eggNOG" id="ENOG502Z9D6">
    <property type="taxonomic scope" value="Bacteria"/>
</dbReference>
<dbReference type="OrthoDB" id="634553at2"/>
<dbReference type="RefSeq" id="WP_014782532.1">
    <property type="nucleotide sequence ID" value="NC_018013.1"/>
</dbReference>
<reference evidence="1 2" key="1">
    <citation type="submission" date="2012-06" db="EMBL/GenBank/DDBJ databases">
        <title>The complete genome of Aequorivita sublithincola DSM 14238.</title>
        <authorList>
            <consortium name="US DOE Joint Genome Institute (JGI-PGF)"/>
            <person name="Lucas S."/>
            <person name="Copeland A."/>
            <person name="Lapidus A."/>
            <person name="Goodwin L."/>
            <person name="Pitluck S."/>
            <person name="Peters L."/>
            <person name="Munk A.C.C."/>
            <person name="Kyrpides N."/>
            <person name="Mavromatis K."/>
            <person name="Pagani I."/>
            <person name="Ivanova N."/>
            <person name="Ovchinnikova G."/>
            <person name="Zeytun A."/>
            <person name="Detter J.C."/>
            <person name="Han C."/>
            <person name="Land M."/>
            <person name="Hauser L."/>
            <person name="Markowitz V."/>
            <person name="Cheng J.-F."/>
            <person name="Hugenholtz P."/>
            <person name="Woyke T."/>
            <person name="Wu D."/>
            <person name="Tindall B."/>
            <person name="Faehnrich R."/>
            <person name="Brambilla E."/>
            <person name="Klenk H.-P."/>
            <person name="Eisen J.A."/>
        </authorList>
    </citation>
    <scope>NUCLEOTIDE SEQUENCE [LARGE SCALE GENOMIC DNA]</scope>
    <source>
        <strain evidence="2">DSM 14238 / LMG 21431 / ACAM 643 / 9-3</strain>
    </source>
</reference>
<proteinExistence type="predicted"/>
<dbReference type="PROSITE" id="PS51257">
    <property type="entry name" value="PROKAR_LIPOPROTEIN"/>
    <property type="match status" value="1"/>
</dbReference>
<evidence type="ECO:0000313" key="1">
    <source>
        <dbReference type="EMBL" id="AFL81277.1"/>
    </source>
</evidence>
<dbReference type="KEGG" id="asl:Aeqsu_1798"/>
<dbReference type="PATRIC" id="fig|746697.3.peg.1828"/>
<organism evidence="1 2">
    <name type="scientific">Aequorivita sublithincola (strain DSM 14238 / LMG 21431 / ACAM 643 / 9-3)</name>
    <dbReference type="NCBI Taxonomy" id="746697"/>
    <lineage>
        <taxon>Bacteria</taxon>
        <taxon>Pseudomonadati</taxon>
        <taxon>Bacteroidota</taxon>
        <taxon>Flavobacteriia</taxon>
        <taxon>Flavobacteriales</taxon>
        <taxon>Flavobacteriaceae</taxon>
        <taxon>Aequorivita</taxon>
    </lineage>
</organism>
<accession>I3YWA9</accession>
<sequence length="349" mass="40554">MKKITAFIFCFIAFCVLQSCKKDEEKSISFYHWKTKYSIAEAEKGLLKKANSEKLYLRFFDLVYSQEENRVLPTATLQISEVDSTLAIQIIPVIYIINEVFQKETNPSQINYIAEETLRKILRIKEKHFNINTKFPEIQIDCDWTVSTKDAYFSFLKALQNSKSLSRFGEDPIRFSATVRLHQVKFPEKTGIPPVDEATIMFYNVGDLGSMDETNSILNLEKTESYLSRLHEYPLKFNVALPIFGWGILYRDDKLAGILSDIDEKQFKQSFTPLDKEHWFVATEETYINGSFIYKGDKLRMENVTFSDFKKLQKLISKAAGREYSVILYHINSTTPQNLNIDELLETVH</sequence>
<evidence type="ECO:0000313" key="2">
    <source>
        <dbReference type="Proteomes" id="UP000006049"/>
    </source>
</evidence>
<dbReference type="HOGENOM" id="CLU_050513_0_0_10"/>
<name>I3YWA9_AEQSU</name>
<dbReference type="Proteomes" id="UP000006049">
    <property type="component" value="Chromosome"/>
</dbReference>
<gene>
    <name evidence="1" type="ordered locus">Aeqsu_1798</name>
</gene>
<keyword evidence="2" id="KW-1185">Reference proteome</keyword>
<evidence type="ECO:0008006" key="3">
    <source>
        <dbReference type="Google" id="ProtNLM"/>
    </source>
</evidence>